<dbReference type="AlphaFoldDB" id="A0A6G9GWX6"/>
<dbReference type="InterPro" id="IPR005754">
    <property type="entry name" value="Sortase"/>
</dbReference>
<dbReference type="Proteomes" id="UP000501179">
    <property type="component" value="Chromosome"/>
</dbReference>
<organism evidence="4 5">
    <name type="scientific">Streptomyces liangshanensis</name>
    <dbReference type="NCBI Taxonomy" id="2717324"/>
    <lineage>
        <taxon>Bacteria</taxon>
        <taxon>Bacillati</taxon>
        <taxon>Actinomycetota</taxon>
        <taxon>Actinomycetes</taxon>
        <taxon>Kitasatosporales</taxon>
        <taxon>Streptomycetaceae</taxon>
        <taxon>Streptomyces</taxon>
    </lineage>
</organism>
<dbReference type="SUPFAM" id="SSF63817">
    <property type="entry name" value="Sortase"/>
    <property type="match status" value="1"/>
</dbReference>
<dbReference type="RefSeq" id="WP_167026791.1">
    <property type="nucleotide sequence ID" value="NZ_CP050177.1"/>
</dbReference>
<keyword evidence="5" id="KW-1185">Reference proteome</keyword>
<dbReference type="Pfam" id="PF04203">
    <property type="entry name" value="Sortase"/>
    <property type="match status" value="1"/>
</dbReference>
<feature type="region of interest" description="Disordered" evidence="3">
    <location>
        <begin position="56"/>
        <end position="104"/>
    </location>
</feature>
<evidence type="ECO:0000256" key="3">
    <source>
        <dbReference type="SAM" id="MobiDB-lite"/>
    </source>
</evidence>
<feature type="active site" description="Acyl-thioester intermediate" evidence="2">
    <location>
        <position position="222"/>
    </location>
</feature>
<protein>
    <submittedName>
        <fullName evidence="4">Class F sortase</fullName>
    </submittedName>
</protein>
<dbReference type="EMBL" id="CP050177">
    <property type="protein sequence ID" value="QIQ02566.1"/>
    <property type="molecule type" value="Genomic_DNA"/>
</dbReference>
<dbReference type="InterPro" id="IPR023365">
    <property type="entry name" value="Sortase_dom-sf"/>
</dbReference>
<feature type="active site" description="Proton donor/acceptor" evidence="2">
    <location>
        <position position="156"/>
    </location>
</feature>
<dbReference type="CDD" id="cd05829">
    <property type="entry name" value="Sortase_F"/>
    <property type="match status" value="1"/>
</dbReference>
<dbReference type="Gene3D" id="2.40.260.10">
    <property type="entry name" value="Sortase"/>
    <property type="match status" value="1"/>
</dbReference>
<evidence type="ECO:0000256" key="2">
    <source>
        <dbReference type="PIRSR" id="PIRSR605754-1"/>
    </source>
</evidence>
<dbReference type="NCBIfam" id="NF033748">
    <property type="entry name" value="class_F_sortase"/>
    <property type="match status" value="1"/>
</dbReference>
<name>A0A6G9GWX6_9ACTN</name>
<feature type="compositionally biased region" description="Low complexity" evidence="3">
    <location>
        <begin position="62"/>
        <end position="85"/>
    </location>
</feature>
<sequence>MPRVPSLTRVPQDLRQGPRRPARRTGTGRPARARLAAAPAGVLAGLALLAAGCSSGPGDGSGARADAPPSASAASDGSAGSPAADGSGGTRPSAPPAADPARVTIPSLGVDSSLMALGLNQDGTVEVPPADRGMTAGWYTGGAVPGQPGAAVIIGHNSTHLGRAVFHDLKKIRKGADIAVRDTGGATAHFTVTGTETVDKKAFPSQKVYGPTAARALRLITCDGAFDAQGHPVDNLIVYATRS</sequence>
<evidence type="ECO:0000313" key="5">
    <source>
        <dbReference type="Proteomes" id="UP000501179"/>
    </source>
</evidence>
<keyword evidence="1" id="KW-0378">Hydrolase</keyword>
<accession>A0A6G9GWX6</accession>
<gene>
    <name evidence="4" type="ORF">HA039_09785</name>
</gene>
<dbReference type="GO" id="GO:0016787">
    <property type="term" value="F:hydrolase activity"/>
    <property type="evidence" value="ECO:0007669"/>
    <property type="project" value="UniProtKB-KW"/>
</dbReference>
<reference evidence="4 5" key="1">
    <citation type="submission" date="2020-03" db="EMBL/GenBank/DDBJ databases">
        <title>A novel species.</title>
        <authorList>
            <person name="Gao J."/>
        </authorList>
    </citation>
    <scope>NUCLEOTIDE SEQUENCE [LARGE SCALE GENOMIC DNA]</scope>
    <source>
        <strain evidence="4 5">QMT-12</strain>
    </source>
</reference>
<proteinExistence type="predicted"/>
<evidence type="ECO:0000256" key="1">
    <source>
        <dbReference type="ARBA" id="ARBA00022801"/>
    </source>
</evidence>
<evidence type="ECO:0000313" key="4">
    <source>
        <dbReference type="EMBL" id="QIQ02566.1"/>
    </source>
</evidence>
<feature type="region of interest" description="Disordered" evidence="3">
    <location>
        <begin position="1"/>
        <end position="34"/>
    </location>
</feature>
<feature type="compositionally biased region" description="Low complexity" evidence="3">
    <location>
        <begin position="24"/>
        <end position="34"/>
    </location>
</feature>
<dbReference type="KEGG" id="slia:HA039_09785"/>
<dbReference type="InterPro" id="IPR042001">
    <property type="entry name" value="Sortase_F"/>
</dbReference>